<comment type="similarity">
    <text evidence="4 10">Belongs to the polysaccharide lyase 3 family.</text>
</comment>
<proteinExistence type="inferred from homology"/>
<dbReference type="PANTHER" id="PTHR33407:SF9">
    <property type="entry name" value="PECTATE LYASE F-RELATED"/>
    <property type="match status" value="1"/>
</dbReference>
<evidence type="ECO:0000256" key="3">
    <source>
        <dbReference type="ARBA" id="ARBA00004613"/>
    </source>
</evidence>
<evidence type="ECO:0000256" key="10">
    <source>
        <dbReference type="RuleBase" id="RU367009"/>
    </source>
</evidence>
<keyword evidence="6 10" id="KW-0732">Signal</keyword>
<evidence type="ECO:0000313" key="12">
    <source>
        <dbReference type="Proteomes" id="UP000770015"/>
    </source>
</evidence>
<evidence type="ECO:0000256" key="2">
    <source>
        <dbReference type="ARBA" id="ARBA00001913"/>
    </source>
</evidence>
<dbReference type="SUPFAM" id="SSF51126">
    <property type="entry name" value="Pectin lyase-like"/>
    <property type="match status" value="1"/>
</dbReference>
<evidence type="ECO:0000256" key="6">
    <source>
        <dbReference type="ARBA" id="ARBA00022729"/>
    </source>
</evidence>
<evidence type="ECO:0000256" key="9">
    <source>
        <dbReference type="ARBA" id="ARBA00025679"/>
    </source>
</evidence>
<comment type="function">
    <text evidence="9 10">Pectinolytic enzyme consist of four classes of enzymes: pectin lyase, polygalacturonase, pectin methylesterase and rhamnogalacturonase. Among pectinolytic enzymes, pectin lyase is the most important in depolymerization of pectin, since it cleaves internal glycosidic bonds of highly methylated pectins. Favors pectate, the anion, over pectin, the methyl ester.</text>
</comment>
<dbReference type="InterPro" id="IPR011050">
    <property type="entry name" value="Pectin_lyase_fold/virulence"/>
</dbReference>
<dbReference type="GO" id="GO:0030570">
    <property type="term" value="F:pectate lyase activity"/>
    <property type="evidence" value="ECO:0007669"/>
    <property type="project" value="UniProtKB-UniRule"/>
</dbReference>
<gene>
    <name evidence="11" type="ORF">F5X68DRAFT_189463</name>
</gene>
<comment type="caution">
    <text evidence="11">The sequence shown here is derived from an EMBL/GenBank/DDBJ whole genome shotgun (WGS) entry which is preliminary data.</text>
</comment>
<evidence type="ECO:0000256" key="5">
    <source>
        <dbReference type="ARBA" id="ARBA00022525"/>
    </source>
</evidence>
<feature type="chain" id="PRO_5040538905" description="Pectate lyase" evidence="10">
    <location>
        <begin position="17"/>
        <end position="239"/>
    </location>
</feature>
<accession>A0A9P8VF50</accession>
<sequence>MHAATLFATVLAGTAAAQTLTIPKANGSKTVLSAPSVIAGTKDFANREFDRGHVCGPDVERPNPQVFILENGATLSNVIIGVNAVEGIQCRGSCTLRNVWFRDVCEDAIVALGTGNILVEGGGANGSPNSVVDHRGPSGTTTIKDFTVTGANKLFDSCGNCRNNGNARNVIIQNVKASGVTTLVGINSNFGDVSTVSGSCGSGVSKVCQEFRGFNTGSSQAVKVSTTASCKGQASLPAC</sequence>
<keyword evidence="7 10" id="KW-0106">Calcium</keyword>
<dbReference type="EMBL" id="JAGSXJ010000007">
    <property type="protein sequence ID" value="KAH6689727.1"/>
    <property type="molecule type" value="Genomic_DNA"/>
</dbReference>
<organism evidence="11 12">
    <name type="scientific">Plectosphaerella plurivora</name>
    <dbReference type="NCBI Taxonomy" id="936078"/>
    <lineage>
        <taxon>Eukaryota</taxon>
        <taxon>Fungi</taxon>
        <taxon>Dikarya</taxon>
        <taxon>Ascomycota</taxon>
        <taxon>Pezizomycotina</taxon>
        <taxon>Sordariomycetes</taxon>
        <taxon>Hypocreomycetidae</taxon>
        <taxon>Glomerellales</taxon>
        <taxon>Plectosphaerellaceae</taxon>
        <taxon>Plectosphaerella</taxon>
    </lineage>
</organism>
<dbReference type="Pfam" id="PF03211">
    <property type="entry name" value="Pectate_lyase"/>
    <property type="match status" value="1"/>
</dbReference>
<comment type="catalytic activity">
    <reaction evidence="1 10">
        <text>Eliminative cleavage of (1-&gt;4)-alpha-D-galacturonan to give oligosaccharides with 4-deoxy-alpha-D-galact-4-enuronosyl groups at their non-reducing ends.</text>
        <dbReference type="EC" id="4.2.2.2"/>
    </reaction>
</comment>
<dbReference type="Proteomes" id="UP000770015">
    <property type="component" value="Unassembled WGS sequence"/>
</dbReference>
<dbReference type="Gene3D" id="2.160.20.10">
    <property type="entry name" value="Single-stranded right-handed beta-helix, Pectin lyase-like"/>
    <property type="match status" value="1"/>
</dbReference>
<dbReference type="InterPro" id="IPR012334">
    <property type="entry name" value="Pectin_lyas_fold"/>
</dbReference>
<dbReference type="GO" id="GO:0005576">
    <property type="term" value="C:extracellular region"/>
    <property type="evidence" value="ECO:0007669"/>
    <property type="project" value="UniProtKB-SubCell"/>
</dbReference>
<evidence type="ECO:0000256" key="4">
    <source>
        <dbReference type="ARBA" id="ARBA00006463"/>
    </source>
</evidence>
<evidence type="ECO:0000256" key="7">
    <source>
        <dbReference type="ARBA" id="ARBA00022837"/>
    </source>
</evidence>
<evidence type="ECO:0000313" key="11">
    <source>
        <dbReference type="EMBL" id="KAH6689727.1"/>
    </source>
</evidence>
<feature type="signal peptide" evidence="10">
    <location>
        <begin position="1"/>
        <end position="16"/>
    </location>
</feature>
<dbReference type="PANTHER" id="PTHR33407">
    <property type="entry name" value="PECTATE LYASE F-RELATED"/>
    <property type="match status" value="1"/>
</dbReference>
<evidence type="ECO:0000256" key="1">
    <source>
        <dbReference type="ARBA" id="ARBA00000695"/>
    </source>
</evidence>
<comment type="cofactor">
    <cofactor evidence="2 10">
        <name>Ca(2+)</name>
        <dbReference type="ChEBI" id="CHEBI:29108"/>
    </cofactor>
</comment>
<name>A0A9P8VF50_9PEZI</name>
<reference evidence="11" key="1">
    <citation type="journal article" date="2021" name="Nat. Commun.">
        <title>Genetic determinants of endophytism in the Arabidopsis root mycobiome.</title>
        <authorList>
            <person name="Mesny F."/>
            <person name="Miyauchi S."/>
            <person name="Thiergart T."/>
            <person name="Pickel B."/>
            <person name="Atanasova L."/>
            <person name="Karlsson M."/>
            <person name="Huettel B."/>
            <person name="Barry K.W."/>
            <person name="Haridas S."/>
            <person name="Chen C."/>
            <person name="Bauer D."/>
            <person name="Andreopoulos W."/>
            <person name="Pangilinan J."/>
            <person name="LaButti K."/>
            <person name="Riley R."/>
            <person name="Lipzen A."/>
            <person name="Clum A."/>
            <person name="Drula E."/>
            <person name="Henrissat B."/>
            <person name="Kohler A."/>
            <person name="Grigoriev I.V."/>
            <person name="Martin F.M."/>
            <person name="Hacquard S."/>
        </authorList>
    </citation>
    <scope>NUCLEOTIDE SEQUENCE</scope>
    <source>
        <strain evidence="11">MPI-SDFR-AT-0117</strain>
    </source>
</reference>
<dbReference type="AlphaFoldDB" id="A0A9P8VF50"/>
<dbReference type="InterPro" id="IPR004898">
    <property type="entry name" value="Pectate_lyase_PlyH/PlyE-like"/>
</dbReference>
<protein>
    <recommendedName>
        <fullName evidence="10">Pectate lyase</fullName>
        <ecNumber evidence="10">4.2.2.2</ecNumber>
    </recommendedName>
</protein>
<evidence type="ECO:0000256" key="8">
    <source>
        <dbReference type="ARBA" id="ARBA00023239"/>
    </source>
</evidence>
<keyword evidence="5 10" id="KW-0964">Secreted</keyword>
<keyword evidence="12" id="KW-1185">Reference proteome</keyword>
<dbReference type="EC" id="4.2.2.2" evidence="10"/>
<keyword evidence="8 10" id="KW-0456">Lyase</keyword>
<dbReference type="GO" id="GO:0045490">
    <property type="term" value="P:pectin catabolic process"/>
    <property type="evidence" value="ECO:0007669"/>
    <property type="project" value="TreeGrafter"/>
</dbReference>
<dbReference type="OrthoDB" id="10355319at2759"/>
<comment type="subcellular location">
    <subcellularLocation>
        <location evidence="3 10">Secreted</location>
    </subcellularLocation>
</comment>